<dbReference type="EMBL" id="BMYR01000005">
    <property type="protein sequence ID" value="GGW59619.1"/>
    <property type="molecule type" value="Genomic_DNA"/>
</dbReference>
<dbReference type="Proteomes" id="UP000634667">
    <property type="component" value="Unassembled WGS sequence"/>
</dbReference>
<organism evidence="1 2">
    <name type="scientific">Alishewanella tabrizica</name>
    <dbReference type="NCBI Taxonomy" id="671278"/>
    <lineage>
        <taxon>Bacteria</taxon>
        <taxon>Pseudomonadati</taxon>
        <taxon>Pseudomonadota</taxon>
        <taxon>Gammaproteobacteria</taxon>
        <taxon>Alteromonadales</taxon>
        <taxon>Alteromonadaceae</taxon>
        <taxon>Alishewanella</taxon>
    </lineage>
</organism>
<keyword evidence="2" id="KW-1185">Reference proteome</keyword>
<evidence type="ECO:0000313" key="1">
    <source>
        <dbReference type="EMBL" id="GGW59619.1"/>
    </source>
</evidence>
<name>A0ABQ2WLE3_9ALTE</name>
<comment type="caution">
    <text evidence="1">The sequence shown here is derived from an EMBL/GenBank/DDBJ whole genome shotgun (WGS) entry which is preliminary data.</text>
</comment>
<proteinExistence type="predicted"/>
<sequence>MGDAQSDVKHLLDTDSDGDTKVRCAKALVAEHKQNMLRLNSTRLCREIMCQVRNIVNIL</sequence>
<accession>A0ABQ2WLE3</accession>
<evidence type="ECO:0000313" key="2">
    <source>
        <dbReference type="Proteomes" id="UP000634667"/>
    </source>
</evidence>
<protein>
    <submittedName>
        <fullName evidence="1">Uncharacterized protein</fullName>
    </submittedName>
</protein>
<gene>
    <name evidence="1" type="ORF">GCM10008111_14660</name>
</gene>
<reference evidence="2" key="1">
    <citation type="journal article" date="2019" name="Int. J. Syst. Evol. Microbiol.">
        <title>The Global Catalogue of Microorganisms (GCM) 10K type strain sequencing project: providing services to taxonomists for standard genome sequencing and annotation.</title>
        <authorList>
            <consortium name="The Broad Institute Genomics Platform"/>
            <consortium name="The Broad Institute Genome Sequencing Center for Infectious Disease"/>
            <person name="Wu L."/>
            <person name="Ma J."/>
        </authorList>
    </citation>
    <scope>NUCLEOTIDE SEQUENCE [LARGE SCALE GENOMIC DNA]</scope>
    <source>
        <strain evidence="2">KCTC 23723</strain>
    </source>
</reference>